<evidence type="ECO:0000313" key="8">
    <source>
        <dbReference type="Proteomes" id="UP001372338"/>
    </source>
</evidence>
<dbReference type="PROSITE" id="PS51292">
    <property type="entry name" value="ZF_RING_CH"/>
    <property type="match status" value="1"/>
</dbReference>
<accession>A0AAN9IC99</accession>
<dbReference type="Proteomes" id="UP001372338">
    <property type="component" value="Unassembled WGS sequence"/>
</dbReference>
<comment type="caution">
    <text evidence="7">The sequence shown here is derived from an EMBL/GenBank/DDBJ whole genome shotgun (WGS) entry which is preliminary data.</text>
</comment>
<dbReference type="SMART" id="SM00744">
    <property type="entry name" value="RINGv"/>
    <property type="match status" value="1"/>
</dbReference>
<keyword evidence="1" id="KW-0479">Metal-binding</keyword>
<feature type="transmembrane region" description="Helical" evidence="5">
    <location>
        <begin position="205"/>
        <end position="224"/>
    </location>
</feature>
<feature type="transmembrane region" description="Helical" evidence="5">
    <location>
        <begin position="150"/>
        <end position="168"/>
    </location>
</feature>
<evidence type="ECO:0000256" key="3">
    <source>
        <dbReference type="ARBA" id="ARBA00022833"/>
    </source>
</evidence>
<keyword evidence="3" id="KW-0862">Zinc</keyword>
<name>A0AAN9IC99_CROPI</name>
<keyword evidence="5" id="KW-0812">Transmembrane</keyword>
<dbReference type="Gene3D" id="3.30.40.10">
    <property type="entry name" value="Zinc/RING finger domain, C3HC4 (zinc finger)"/>
    <property type="match status" value="1"/>
</dbReference>
<evidence type="ECO:0000256" key="5">
    <source>
        <dbReference type="SAM" id="Phobius"/>
    </source>
</evidence>
<sequence length="325" mass="36074">MRSWIMEDKETNNIENEDGGEDIPEEEAVCRICLIELREGVDTLKLECSCKGELSLAHQECAVKWFSTKGNRICEVCKQEVQNLPVTLLPVHTVRDRRGQQAEISQYRQGEIIALLDPCFIDNLLIISYFNNGFQSFHHTTELMQSSYRLLDAPIVAAVNTLAYFCFLEQLLVSKMGAKAVAISIPFSCVLGLLASVMATKMGGAFSTFIVHLYTSFGITQFTLTPPNFLSEEKKFLALCNCSVCFGGSFWTPFLLIAVLAILLATFTGFVLVMFGASALVVILKWRRRRLAQSNQQHGSQQVTLPDQSSVVVHQAQTGAATQVS</sequence>
<dbReference type="InterPro" id="IPR013083">
    <property type="entry name" value="Znf_RING/FYVE/PHD"/>
</dbReference>
<feature type="domain" description="RING-CH-type" evidence="6">
    <location>
        <begin position="22"/>
        <end position="84"/>
    </location>
</feature>
<gene>
    <name evidence="7" type="ORF">RIF29_20334</name>
</gene>
<feature type="compositionally biased region" description="Basic and acidic residues" evidence="4">
    <location>
        <begin position="1"/>
        <end position="12"/>
    </location>
</feature>
<organism evidence="7 8">
    <name type="scientific">Crotalaria pallida</name>
    <name type="common">Smooth rattlebox</name>
    <name type="synonym">Crotalaria striata</name>
    <dbReference type="NCBI Taxonomy" id="3830"/>
    <lineage>
        <taxon>Eukaryota</taxon>
        <taxon>Viridiplantae</taxon>
        <taxon>Streptophyta</taxon>
        <taxon>Embryophyta</taxon>
        <taxon>Tracheophyta</taxon>
        <taxon>Spermatophyta</taxon>
        <taxon>Magnoliopsida</taxon>
        <taxon>eudicotyledons</taxon>
        <taxon>Gunneridae</taxon>
        <taxon>Pentapetalae</taxon>
        <taxon>rosids</taxon>
        <taxon>fabids</taxon>
        <taxon>Fabales</taxon>
        <taxon>Fabaceae</taxon>
        <taxon>Papilionoideae</taxon>
        <taxon>50 kb inversion clade</taxon>
        <taxon>genistoids sensu lato</taxon>
        <taxon>core genistoids</taxon>
        <taxon>Crotalarieae</taxon>
        <taxon>Crotalaria</taxon>
    </lineage>
</organism>
<dbReference type="EMBL" id="JAYWIO010000004">
    <property type="protein sequence ID" value="KAK7267656.1"/>
    <property type="molecule type" value="Genomic_DNA"/>
</dbReference>
<keyword evidence="5" id="KW-0472">Membrane</keyword>
<keyword evidence="8" id="KW-1185">Reference proteome</keyword>
<keyword evidence="2" id="KW-0863">Zinc-finger</keyword>
<evidence type="ECO:0000313" key="7">
    <source>
        <dbReference type="EMBL" id="KAK7267656.1"/>
    </source>
</evidence>
<evidence type="ECO:0000256" key="4">
    <source>
        <dbReference type="SAM" id="MobiDB-lite"/>
    </source>
</evidence>
<dbReference type="CDD" id="cd16495">
    <property type="entry name" value="RING_CH-C4HC3_MARCH"/>
    <property type="match status" value="1"/>
</dbReference>
<dbReference type="PANTHER" id="PTHR46158:SF10">
    <property type="entry name" value="RING-CH-TYPE DOMAIN-CONTAINING PROTEIN"/>
    <property type="match status" value="1"/>
</dbReference>
<reference evidence="7 8" key="1">
    <citation type="submission" date="2024-01" db="EMBL/GenBank/DDBJ databases">
        <title>The genomes of 5 underutilized Papilionoideae crops provide insights into root nodulation and disease resistanc.</title>
        <authorList>
            <person name="Yuan L."/>
        </authorList>
    </citation>
    <scope>NUCLEOTIDE SEQUENCE [LARGE SCALE GENOMIC DNA]</scope>
    <source>
        <strain evidence="7">ZHUSHIDOU_FW_LH</strain>
        <tissue evidence="7">Leaf</tissue>
    </source>
</reference>
<dbReference type="PANTHER" id="PTHR46158">
    <property type="entry name" value="OS02G0165000 PROTEIN"/>
    <property type="match status" value="1"/>
</dbReference>
<dbReference type="GO" id="GO:0008270">
    <property type="term" value="F:zinc ion binding"/>
    <property type="evidence" value="ECO:0007669"/>
    <property type="project" value="UniProtKB-KW"/>
</dbReference>
<dbReference type="SUPFAM" id="SSF57850">
    <property type="entry name" value="RING/U-box"/>
    <property type="match status" value="1"/>
</dbReference>
<evidence type="ECO:0000256" key="2">
    <source>
        <dbReference type="ARBA" id="ARBA00022771"/>
    </source>
</evidence>
<keyword evidence="5" id="KW-1133">Transmembrane helix</keyword>
<feature type="transmembrane region" description="Helical" evidence="5">
    <location>
        <begin position="260"/>
        <end position="284"/>
    </location>
</feature>
<evidence type="ECO:0000259" key="6">
    <source>
        <dbReference type="PROSITE" id="PS51292"/>
    </source>
</evidence>
<protein>
    <recommendedName>
        <fullName evidence="6">RING-CH-type domain-containing protein</fullName>
    </recommendedName>
</protein>
<feature type="region of interest" description="Disordered" evidence="4">
    <location>
        <begin position="1"/>
        <end position="21"/>
    </location>
</feature>
<feature type="transmembrane region" description="Helical" evidence="5">
    <location>
        <begin position="180"/>
        <end position="199"/>
    </location>
</feature>
<dbReference type="InterPro" id="IPR011016">
    <property type="entry name" value="Znf_RING-CH"/>
</dbReference>
<evidence type="ECO:0000256" key="1">
    <source>
        <dbReference type="ARBA" id="ARBA00022723"/>
    </source>
</evidence>
<feature type="transmembrane region" description="Helical" evidence="5">
    <location>
        <begin position="236"/>
        <end position="254"/>
    </location>
</feature>
<dbReference type="AlphaFoldDB" id="A0AAN9IC99"/>
<dbReference type="Pfam" id="PF12906">
    <property type="entry name" value="RINGv"/>
    <property type="match status" value="1"/>
</dbReference>
<proteinExistence type="predicted"/>